<name>A0A7W9AZV5_9HYPH</name>
<comment type="function">
    <text evidence="1">May be required for disulfide bond formation in some proteins.</text>
</comment>
<keyword evidence="6" id="KW-1185">Reference proteome</keyword>
<feature type="chain" id="PRO_5030594626" evidence="3">
    <location>
        <begin position="30"/>
        <end position="217"/>
    </location>
</feature>
<protein>
    <submittedName>
        <fullName evidence="5">Protein-disulfide isomerase</fullName>
    </submittedName>
</protein>
<keyword evidence="5" id="KW-0413">Isomerase</keyword>
<evidence type="ECO:0000259" key="4">
    <source>
        <dbReference type="PROSITE" id="PS51352"/>
    </source>
</evidence>
<dbReference type="Gene3D" id="3.40.30.10">
    <property type="entry name" value="Glutaredoxin"/>
    <property type="match status" value="1"/>
</dbReference>
<dbReference type="GO" id="GO:0016853">
    <property type="term" value="F:isomerase activity"/>
    <property type="evidence" value="ECO:0007669"/>
    <property type="project" value="UniProtKB-KW"/>
</dbReference>
<dbReference type="PROSITE" id="PS51318">
    <property type="entry name" value="TAT"/>
    <property type="match status" value="1"/>
</dbReference>
<evidence type="ECO:0000256" key="1">
    <source>
        <dbReference type="ARBA" id="ARBA00003565"/>
    </source>
</evidence>
<proteinExistence type="inferred from homology"/>
<dbReference type="PROSITE" id="PS51352">
    <property type="entry name" value="THIOREDOXIN_2"/>
    <property type="match status" value="1"/>
</dbReference>
<evidence type="ECO:0000256" key="3">
    <source>
        <dbReference type="SAM" id="SignalP"/>
    </source>
</evidence>
<evidence type="ECO:0000313" key="5">
    <source>
        <dbReference type="EMBL" id="MBB5703431.1"/>
    </source>
</evidence>
<comment type="similarity">
    <text evidence="2">Belongs to the thioredoxin family. DsbA subfamily.</text>
</comment>
<sequence>MPAVLNRRHVISLAGAAAAGLAFAGSANAQQRDAEGTVDAAKVAEAGKLKDMVYGKADAPVTIVEYASLTCPHCADFTINTFPEIKEKYIDTGKARLIFREFPFDPRATAAFMLARCAPEDRYFPMVDVFFKQQQQWATAEDGEAALLQIAKLAGFTQESFKACLTNQQLLDDVRATMERGSKDFGVSATPTFFINGQKYAGALSVDEMSAIIDKLL</sequence>
<dbReference type="InterPro" id="IPR036249">
    <property type="entry name" value="Thioredoxin-like_sf"/>
</dbReference>
<dbReference type="Proteomes" id="UP000555546">
    <property type="component" value="Unassembled WGS sequence"/>
</dbReference>
<feature type="domain" description="Thioredoxin" evidence="4">
    <location>
        <begin position="12"/>
        <end position="217"/>
    </location>
</feature>
<reference evidence="5 6" key="1">
    <citation type="submission" date="2020-08" db="EMBL/GenBank/DDBJ databases">
        <title>Genomic Encyclopedia of Type Strains, Phase IV (KMG-IV): sequencing the most valuable type-strain genomes for metagenomic binning, comparative biology and taxonomic classification.</title>
        <authorList>
            <person name="Goeker M."/>
        </authorList>
    </citation>
    <scope>NUCLEOTIDE SEQUENCE [LARGE SCALE GENOMIC DNA]</scope>
    <source>
        <strain evidence="5 6">DSM 26944</strain>
    </source>
</reference>
<dbReference type="PANTHER" id="PTHR13887">
    <property type="entry name" value="GLUTATHIONE S-TRANSFERASE KAPPA"/>
    <property type="match status" value="1"/>
</dbReference>
<dbReference type="Pfam" id="PF13462">
    <property type="entry name" value="Thioredoxin_4"/>
    <property type="match status" value="1"/>
</dbReference>
<comment type="caution">
    <text evidence="5">The sequence shown here is derived from an EMBL/GenBank/DDBJ whole genome shotgun (WGS) entry which is preliminary data.</text>
</comment>
<accession>A0A7W9AZV5</accession>
<dbReference type="InterPro" id="IPR012336">
    <property type="entry name" value="Thioredoxin-like_fold"/>
</dbReference>
<dbReference type="RefSeq" id="WP_210306139.1">
    <property type="nucleotide sequence ID" value="NZ_JACIJG010000013.1"/>
</dbReference>
<dbReference type="SUPFAM" id="SSF52833">
    <property type="entry name" value="Thioredoxin-like"/>
    <property type="match status" value="1"/>
</dbReference>
<dbReference type="PANTHER" id="PTHR13887:SF56">
    <property type="entry name" value="THIOREDOXIN-LIKE REDUCTASE RV2466C"/>
    <property type="match status" value="1"/>
</dbReference>
<evidence type="ECO:0000256" key="2">
    <source>
        <dbReference type="ARBA" id="ARBA00005791"/>
    </source>
</evidence>
<keyword evidence="3" id="KW-0732">Signal</keyword>
<dbReference type="InterPro" id="IPR013766">
    <property type="entry name" value="Thioredoxin_domain"/>
</dbReference>
<dbReference type="InterPro" id="IPR006311">
    <property type="entry name" value="TAT_signal"/>
</dbReference>
<dbReference type="AlphaFoldDB" id="A0A7W9AZV5"/>
<gene>
    <name evidence="5" type="ORF">FHS76_003334</name>
</gene>
<dbReference type="EMBL" id="JACIJG010000013">
    <property type="protein sequence ID" value="MBB5703431.1"/>
    <property type="molecule type" value="Genomic_DNA"/>
</dbReference>
<feature type="signal peptide" evidence="3">
    <location>
        <begin position="1"/>
        <end position="29"/>
    </location>
</feature>
<organism evidence="5 6">
    <name type="scientific">Brucella daejeonensis</name>
    <dbReference type="NCBI Taxonomy" id="659015"/>
    <lineage>
        <taxon>Bacteria</taxon>
        <taxon>Pseudomonadati</taxon>
        <taxon>Pseudomonadota</taxon>
        <taxon>Alphaproteobacteria</taxon>
        <taxon>Hyphomicrobiales</taxon>
        <taxon>Brucellaceae</taxon>
        <taxon>Brucella/Ochrobactrum group</taxon>
        <taxon>Brucella</taxon>
    </lineage>
</organism>
<evidence type="ECO:0000313" key="6">
    <source>
        <dbReference type="Proteomes" id="UP000555546"/>
    </source>
</evidence>